<accession>A0A540L116</accession>
<feature type="compositionally biased region" description="Low complexity" evidence="1">
    <location>
        <begin position="194"/>
        <end position="207"/>
    </location>
</feature>
<dbReference type="Gene3D" id="3.50.50.60">
    <property type="entry name" value="FAD/NAD(P)-binding domain"/>
    <property type="match status" value="2"/>
</dbReference>
<proteinExistence type="predicted"/>
<dbReference type="InterPro" id="IPR049516">
    <property type="entry name" value="FAD-depend_C"/>
</dbReference>
<gene>
    <name evidence="4" type="ORF">C1H46_034237</name>
</gene>
<sequence>MSLLPSTSKLCSFHPPNSIPTRVLPYPRPQTLRILGAKRAGKRRYPSEKKELKLKHKEIAGDVKNKYEGIWRLSKLGVSVDKDPGKDFLGVSDGLLEQIAKVLEFPVPSMLPTEAFTVVRKSFDARKRLKEPKFVYIVEMDVDKLLSLEPRAWDFISELEPKVGLVEHMPEARKSGDLINIIQDFKKVHQGIVSRGSGNNRSNGSEGSHTHPTATKPKIAVVGSGPSGLFAALVLAEFGADVTLLERGQPVEQRGRDIGALVVRRMLQTESNFCFGEGGAGTWSDGKLVTRIGRNSGSVLAVMETLVHFGAPEGILVDGKPHLGTDRLVPLLRNFRQHLQQLGVTIKFGTRVDDLLVDNAQVVGVKVSDSAENSQKWGYDAVVLAVGHSARDFYQTLLSHNIDLIPKDFAVGLRIEHPQEVVNSLQYSGLATEVRRGRGKVPVADYKVAKYVSGKDGEEPSGATSRSCYSFCMCPGGQVVLTSTNPSEICINGMSFSKRASKWANAALVVTVSAKDFDVLNLRGPLAGVEFQQAKVLIVSSLVTSVPPSSYRLGVKAANLHEIFPIHITETLQHSLSVFDKETRTSSPIQIPRDIDTYESTSLKGLYPVGEGAGYAGGIVSAAVDGMYAGFAVAKNFGLCNEGIESILGKARSAGFLEY</sequence>
<reference evidence="4 5" key="1">
    <citation type="journal article" date="2019" name="G3 (Bethesda)">
        <title>Sequencing of a Wild Apple (Malus baccata) Genome Unravels the Differences Between Cultivated and Wild Apple Species Regarding Disease Resistance and Cold Tolerance.</title>
        <authorList>
            <person name="Chen X."/>
        </authorList>
    </citation>
    <scope>NUCLEOTIDE SEQUENCE [LARGE SCALE GENOMIC DNA]</scope>
    <source>
        <strain evidence="5">cv. Shandingzi</strain>
        <tissue evidence="4">Leaves</tissue>
    </source>
</reference>
<evidence type="ECO:0000256" key="1">
    <source>
        <dbReference type="SAM" id="MobiDB-lite"/>
    </source>
</evidence>
<dbReference type="PANTHER" id="PTHR42842">
    <property type="entry name" value="FAD/NAD(P)-BINDING OXIDOREDUCTASE"/>
    <property type="match status" value="1"/>
</dbReference>
<dbReference type="Pfam" id="PF00070">
    <property type="entry name" value="Pyr_redox"/>
    <property type="match status" value="1"/>
</dbReference>
<evidence type="ECO:0000259" key="2">
    <source>
        <dbReference type="Pfam" id="PF00070"/>
    </source>
</evidence>
<protein>
    <submittedName>
        <fullName evidence="4">Uncharacterized protein</fullName>
    </submittedName>
</protein>
<dbReference type="PRINTS" id="PR00419">
    <property type="entry name" value="ADXRDTASE"/>
</dbReference>
<dbReference type="InterPro" id="IPR036188">
    <property type="entry name" value="FAD/NAD-bd_sf"/>
</dbReference>
<dbReference type="STRING" id="106549.A0A540L116"/>
<dbReference type="AlphaFoldDB" id="A0A540L116"/>
<name>A0A540L116_MALBA</name>
<evidence type="ECO:0000259" key="3">
    <source>
        <dbReference type="Pfam" id="PF21688"/>
    </source>
</evidence>
<dbReference type="EMBL" id="VIEB01000820">
    <property type="protein sequence ID" value="TQD80183.1"/>
    <property type="molecule type" value="Genomic_DNA"/>
</dbReference>
<feature type="domain" description="Pyridine nucleotide-disulphide oxidoreductase N-terminal" evidence="2">
    <location>
        <begin position="218"/>
        <end position="276"/>
    </location>
</feature>
<comment type="caution">
    <text evidence="4">The sequence shown here is derived from an EMBL/GenBank/DDBJ whole genome shotgun (WGS) entry which is preliminary data.</text>
</comment>
<feature type="domain" description="FAD-dependent protein C-terminal" evidence="3">
    <location>
        <begin position="408"/>
        <end position="534"/>
    </location>
</feature>
<dbReference type="InterPro" id="IPR028348">
    <property type="entry name" value="FAD-binding_protein"/>
</dbReference>
<organism evidence="4 5">
    <name type="scientific">Malus baccata</name>
    <name type="common">Siberian crab apple</name>
    <name type="synonym">Pyrus baccata</name>
    <dbReference type="NCBI Taxonomy" id="106549"/>
    <lineage>
        <taxon>Eukaryota</taxon>
        <taxon>Viridiplantae</taxon>
        <taxon>Streptophyta</taxon>
        <taxon>Embryophyta</taxon>
        <taxon>Tracheophyta</taxon>
        <taxon>Spermatophyta</taxon>
        <taxon>Magnoliopsida</taxon>
        <taxon>eudicotyledons</taxon>
        <taxon>Gunneridae</taxon>
        <taxon>Pentapetalae</taxon>
        <taxon>rosids</taxon>
        <taxon>fabids</taxon>
        <taxon>Rosales</taxon>
        <taxon>Rosaceae</taxon>
        <taxon>Amygdaloideae</taxon>
        <taxon>Maleae</taxon>
        <taxon>Malus</taxon>
    </lineage>
</organism>
<dbReference type="InterPro" id="IPR039648">
    <property type="entry name" value="DHPH_N"/>
</dbReference>
<evidence type="ECO:0000313" key="5">
    <source>
        <dbReference type="Proteomes" id="UP000315295"/>
    </source>
</evidence>
<evidence type="ECO:0000313" key="4">
    <source>
        <dbReference type="EMBL" id="TQD80183.1"/>
    </source>
</evidence>
<feature type="region of interest" description="Disordered" evidence="1">
    <location>
        <begin position="193"/>
        <end position="218"/>
    </location>
</feature>
<keyword evidence="5" id="KW-1185">Reference proteome</keyword>
<dbReference type="PANTHER" id="PTHR42842:SF3">
    <property type="entry name" value="FAD_NAD(P)-BINDING OXIDOREDUCTASE FAMILY PROTEIN"/>
    <property type="match status" value="1"/>
</dbReference>
<dbReference type="Proteomes" id="UP000315295">
    <property type="component" value="Unassembled WGS sequence"/>
</dbReference>
<dbReference type="Pfam" id="PF21688">
    <property type="entry name" value="FAD-depend_C"/>
    <property type="match status" value="1"/>
</dbReference>
<dbReference type="Gene3D" id="3.30.70.2700">
    <property type="match status" value="1"/>
</dbReference>
<dbReference type="SUPFAM" id="SSF51905">
    <property type="entry name" value="FAD/NAD(P)-binding domain"/>
    <property type="match status" value="1"/>
</dbReference>